<evidence type="ECO:0000259" key="7">
    <source>
        <dbReference type="Pfam" id="PF00884"/>
    </source>
</evidence>
<comment type="cofactor">
    <cofactor evidence="1">
        <name>Ca(2+)</name>
        <dbReference type="ChEBI" id="CHEBI:29108"/>
    </cofactor>
</comment>
<organism evidence="8 9">
    <name type="scientific">Kaistia hirudinis</name>
    <dbReference type="NCBI Taxonomy" id="1293440"/>
    <lineage>
        <taxon>Bacteria</taxon>
        <taxon>Pseudomonadati</taxon>
        <taxon>Pseudomonadota</taxon>
        <taxon>Alphaproteobacteria</taxon>
        <taxon>Hyphomicrobiales</taxon>
        <taxon>Kaistiaceae</taxon>
        <taxon>Kaistia</taxon>
    </lineage>
</organism>
<sequence length="475" mass="51775">MSNEHASSLVASTAIAQGAGPAPGRKPNIVFILADNFGWGDFGAYGGQVATPRIDGLATDGMRFTNYSVECQCTPSRSAILSGRYPVRTGNMRVPFPGEGQMGLAPWEYTLPKLLSDAGYATALYGKWHVGNTPGRMPSDQGFDEWWGILNSSDEAAYAESPLFRSLGYPAPHIWEGQRGSASRPVEPFTLELKAHMDERIVGHGTDFIRRQAADGSKPFFLYLGMTLVHPPVTVHPAFLRGSPDRQGIYADCIAEIDFRVGQVLDAIREAGIENDTIVVFSSDNTADAPAGGGGGSNGPWRGNFFTPPFEGSYRTAAMIRWPGSIPRGVVSNEMLTSVDWMPTLAGLAGESGRMPTDRPIDGIDASEFMLGQRPTSGRESLMYFGPDGELMSVKWRNLKAVFRYAEGITRPVVTPYFPILYDLSSDPGEQVNLFETNMGMAWVIAPIEGVVSEYRRSLERYPNIPLGADFEGYQ</sequence>
<keyword evidence="9" id="KW-1185">Reference proteome</keyword>
<evidence type="ECO:0000313" key="9">
    <source>
        <dbReference type="Proteomes" id="UP000553963"/>
    </source>
</evidence>
<evidence type="ECO:0000313" key="8">
    <source>
        <dbReference type="EMBL" id="MBB3933712.1"/>
    </source>
</evidence>
<keyword evidence="6" id="KW-0106">Calcium</keyword>
<protein>
    <submittedName>
        <fullName evidence="8">Arylsulfatase</fullName>
        <ecNumber evidence="8">3.1.6.1</ecNumber>
    </submittedName>
</protein>
<dbReference type="CDD" id="cd16142">
    <property type="entry name" value="ARS_like"/>
    <property type="match status" value="1"/>
</dbReference>
<evidence type="ECO:0000256" key="3">
    <source>
        <dbReference type="ARBA" id="ARBA00022723"/>
    </source>
</evidence>
<evidence type="ECO:0000256" key="2">
    <source>
        <dbReference type="ARBA" id="ARBA00008779"/>
    </source>
</evidence>
<dbReference type="GO" id="GO:0046872">
    <property type="term" value="F:metal ion binding"/>
    <property type="evidence" value="ECO:0007669"/>
    <property type="project" value="UniProtKB-KW"/>
</dbReference>
<dbReference type="InterPro" id="IPR017850">
    <property type="entry name" value="Alkaline_phosphatase_core_sf"/>
</dbReference>
<keyword evidence="5 8" id="KW-0378">Hydrolase</keyword>
<proteinExistence type="inferred from homology"/>
<dbReference type="Proteomes" id="UP000553963">
    <property type="component" value="Unassembled WGS sequence"/>
</dbReference>
<comment type="caution">
    <text evidence="8">The sequence shown here is derived from an EMBL/GenBank/DDBJ whole genome shotgun (WGS) entry which is preliminary data.</text>
</comment>
<gene>
    <name evidence="8" type="ORF">GGR25_004790</name>
</gene>
<dbReference type="GO" id="GO:0004065">
    <property type="term" value="F:arylsulfatase activity"/>
    <property type="evidence" value="ECO:0007669"/>
    <property type="project" value="UniProtKB-EC"/>
</dbReference>
<comment type="similarity">
    <text evidence="2">Belongs to the sulfatase family.</text>
</comment>
<dbReference type="InterPro" id="IPR050738">
    <property type="entry name" value="Sulfatase"/>
</dbReference>
<dbReference type="SUPFAM" id="SSF53649">
    <property type="entry name" value="Alkaline phosphatase-like"/>
    <property type="match status" value="1"/>
</dbReference>
<keyword evidence="4" id="KW-0732">Signal</keyword>
<dbReference type="PANTHER" id="PTHR42693:SF42">
    <property type="entry name" value="ARYLSULFATASE G"/>
    <property type="match status" value="1"/>
</dbReference>
<dbReference type="Gene3D" id="3.30.1120.10">
    <property type="match status" value="1"/>
</dbReference>
<accession>A0A840AVK1</accession>
<reference evidence="8 9" key="1">
    <citation type="submission" date="2020-08" db="EMBL/GenBank/DDBJ databases">
        <title>Genomic Encyclopedia of Type Strains, Phase IV (KMG-IV): sequencing the most valuable type-strain genomes for metagenomic binning, comparative biology and taxonomic classification.</title>
        <authorList>
            <person name="Goeker M."/>
        </authorList>
    </citation>
    <scope>NUCLEOTIDE SEQUENCE [LARGE SCALE GENOMIC DNA]</scope>
    <source>
        <strain evidence="8 9">DSM 25966</strain>
    </source>
</reference>
<dbReference type="Pfam" id="PF00884">
    <property type="entry name" value="Sulfatase"/>
    <property type="match status" value="1"/>
</dbReference>
<dbReference type="Gene3D" id="3.40.720.10">
    <property type="entry name" value="Alkaline Phosphatase, subunit A"/>
    <property type="match status" value="1"/>
</dbReference>
<evidence type="ECO:0000256" key="1">
    <source>
        <dbReference type="ARBA" id="ARBA00001913"/>
    </source>
</evidence>
<feature type="domain" description="Sulfatase N-terminal" evidence="7">
    <location>
        <begin position="27"/>
        <end position="350"/>
    </location>
</feature>
<evidence type="ECO:0000256" key="4">
    <source>
        <dbReference type="ARBA" id="ARBA00022729"/>
    </source>
</evidence>
<dbReference type="PANTHER" id="PTHR42693">
    <property type="entry name" value="ARYLSULFATASE FAMILY MEMBER"/>
    <property type="match status" value="1"/>
</dbReference>
<evidence type="ECO:0000256" key="5">
    <source>
        <dbReference type="ARBA" id="ARBA00022801"/>
    </source>
</evidence>
<dbReference type="InterPro" id="IPR000917">
    <property type="entry name" value="Sulfatase_N"/>
</dbReference>
<keyword evidence="3" id="KW-0479">Metal-binding</keyword>
<evidence type="ECO:0000256" key="6">
    <source>
        <dbReference type="ARBA" id="ARBA00022837"/>
    </source>
</evidence>
<name>A0A840AVK1_9HYPH</name>
<dbReference type="EMBL" id="JACIDS010000007">
    <property type="protein sequence ID" value="MBB3933712.1"/>
    <property type="molecule type" value="Genomic_DNA"/>
</dbReference>
<dbReference type="EC" id="3.1.6.1" evidence="8"/>
<dbReference type="AlphaFoldDB" id="A0A840AVK1"/>
<dbReference type="RefSeq" id="WP_183401369.1">
    <property type="nucleotide sequence ID" value="NZ_JACIDS010000007.1"/>
</dbReference>